<dbReference type="RefSeq" id="WP_069811208.1">
    <property type="nucleotide sequence ID" value="NZ_CP017305.1"/>
</dbReference>
<dbReference type="OrthoDB" id="9811902at2"/>
<gene>
    <name evidence="1" type="ORF">BIU88_12735</name>
</gene>
<dbReference type="KEGG" id="clz:BIU88_12735"/>
<dbReference type="SUPFAM" id="SSF53756">
    <property type="entry name" value="UDP-Glycosyltransferase/glycogen phosphorylase"/>
    <property type="match status" value="1"/>
</dbReference>
<protein>
    <recommendedName>
        <fullName evidence="3">Glycosyl transferase family 1</fullName>
    </recommendedName>
</protein>
<dbReference type="Gene3D" id="3.40.50.2000">
    <property type="entry name" value="Glycogen Phosphorylase B"/>
    <property type="match status" value="1"/>
</dbReference>
<dbReference type="Proteomes" id="UP000095185">
    <property type="component" value="Chromosome"/>
</dbReference>
<reference evidence="1" key="1">
    <citation type="submission" date="2016-09" db="EMBL/GenBank/DDBJ databases">
        <title>Genome sequence of Chlorobaculum limnaeum.</title>
        <authorList>
            <person name="Liu Z."/>
            <person name="Tank M."/>
            <person name="Bryant D.A."/>
        </authorList>
    </citation>
    <scope>NUCLEOTIDE SEQUENCE [LARGE SCALE GENOMIC DNA]</scope>
    <source>
        <strain evidence="1">DSM 1677</strain>
    </source>
</reference>
<keyword evidence="2" id="KW-1185">Reference proteome</keyword>
<name>A0A1D8D971_CHLLM</name>
<evidence type="ECO:0008006" key="3">
    <source>
        <dbReference type="Google" id="ProtNLM"/>
    </source>
</evidence>
<accession>A0A1D8D971</accession>
<proteinExistence type="predicted"/>
<dbReference type="EMBL" id="CP017305">
    <property type="protein sequence ID" value="AOS84918.1"/>
    <property type="molecule type" value="Genomic_DNA"/>
</dbReference>
<dbReference type="AlphaFoldDB" id="A0A1D8D971"/>
<sequence length="427" mass="45750">MSKVLILTRNFPPYVTGGASRAWKFATNFAAIGWEPVVVAPPAITGMSAVVSSGANPVKELHRTAPEIDAGELDAATRCTLLHGQEVPGMNLPFPGKQVRQFKSVTDGPLWQKSAAATVEQLLEQYPEIDLVYAQGPPLEPLMIALDVARKHSLNLMLDITAPLDPAMPAPGASRSSAAAKAEELILLSGVPLLTPNRFLKEYFLKKYPGRLDYNHVTIVPPAFDPSHPAFRRQESKTPATVLRIAMHVEELPKADLKAFLSALEAWIRTDGIAASGLELSLSGTGVPELLRRAAKKPIRQLIVIDETGGIDRELEACRDASFFCAVLGSSAASSAIVPDRLVDALGMGRPLCAIAPEGETSRLVIESGGMIAPAGNAGAIMELFRSMASAWSFGNLQAAPDYLREKHAISAVMQELTRAIASQPLR</sequence>
<organism evidence="1 2">
    <name type="scientific">Chlorobaculum limnaeum</name>
    <dbReference type="NCBI Taxonomy" id="274537"/>
    <lineage>
        <taxon>Bacteria</taxon>
        <taxon>Pseudomonadati</taxon>
        <taxon>Chlorobiota</taxon>
        <taxon>Chlorobiia</taxon>
        <taxon>Chlorobiales</taxon>
        <taxon>Chlorobiaceae</taxon>
        <taxon>Chlorobaculum</taxon>
    </lineage>
</organism>
<evidence type="ECO:0000313" key="2">
    <source>
        <dbReference type="Proteomes" id="UP000095185"/>
    </source>
</evidence>
<dbReference type="STRING" id="274537.BIU88_12735"/>
<evidence type="ECO:0000313" key="1">
    <source>
        <dbReference type="EMBL" id="AOS84918.1"/>
    </source>
</evidence>